<feature type="compositionally biased region" description="Low complexity" evidence="1">
    <location>
        <begin position="34"/>
        <end position="55"/>
    </location>
</feature>
<accession>A0A6S8XFF8</accession>
<reference evidence="4" key="1">
    <citation type="submission" date="2021-01" db="EMBL/GenBank/DDBJ databases">
        <authorList>
            <person name="Corre E."/>
            <person name="Pelletier E."/>
            <person name="Niang G."/>
            <person name="Scheremetjew M."/>
            <person name="Finn R."/>
            <person name="Kale V."/>
            <person name="Holt S."/>
            <person name="Cochrane G."/>
            <person name="Meng A."/>
            <person name="Brown T."/>
            <person name="Cohen L."/>
        </authorList>
    </citation>
    <scope>NUCLEOTIDE SEQUENCE</scope>
    <source>
        <strain evidence="4">MM31A-1</strain>
    </source>
</reference>
<dbReference type="EMBL" id="HBIO01020295">
    <property type="protein sequence ID" value="CAE0470782.1"/>
    <property type="molecule type" value="Transcribed_RNA"/>
</dbReference>
<organism evidence="4">
    <name type="scientific">Chaetoceros debilis</name>
    <dbReference type="NCBI Taxonomy" id="122233"/>
    <lineage>
        <taxon>Eukaryota</taxon>
        <taxon>Sar</taxon>
        <taxon>Stramenopiles</taxon>
        <taxon>Ochrophyta</taxon>
        <taxon>Bacillariophyta</taxon>
        <taxon>Coscinodiscophyceae</taxon>
        <taxon>Chaetocerotophycidae</taxon>
        <taxon>Chaetocerotales</taxon>
        <taxon>Chaetocerotaceae</taxon>
        <taxon>Chaetoceros</taxon>
    </lineage>
</organism>
<protein>
    <submittedName>
        <fullName evidence="4">Uncharacterized protein</fullName>
    </submittedName>
</protein>
<proteinExistence type="predicted"/>
<sequence>MQKVYDMTIGVCTGGGGGTSNSNSNSSPRKTENSRSSNLTTRMSMTSMTSSATPASQKSKTILAYALDKSPLYGLFRSGENDAFSRQERFFYLVFFLGMVISLKVLLSYVTAVIYLDSTIGAGLGNDDYVYVYNDGSDSMMANIANNITTSGNGDADGDGDGEERFPWEDFNQVLKSASNDKGLYYYGMNYFAHPICTSAVGVFIQAPIECLLRRKCNYCNRTVYMIMLAITLFCVYIVVFFYNKLEDARDDQGNEFLMNVGILVGLDLLVFSTLILVVQKYVCATCCCCGGGCKKGRGSQDKSYSQLRLSRV</sequence>
<gene>
    <name evidence="3" type="ORF">CDEB00056_LOCUS15635</name>
    <name evidence="4" type="ORF">CDEB00056_LOCUS15637</name>
</gene>
<evidence type="ECO:0000313" key="4">
    <source>
        <dbReference type="EMBL" id="CAE0470784.1"/>
    </source>
</evidence>
<keyword evidence="2" id="KW-1133">Transmembrane helix</keyword>
<feature type="transmembrane region" description="Helical" evidence="2">
    <location>
        <begin position="90"/>
        <end position="116"/>
    </location>
</feature>
<keyword evidence="2" id="KW-0812">Transmembrane</keyword>
<dbReference type="EMBL" id="HBIO01020298">
    <property type="protein sequence ID" value="CAE0470784.1"/>
    <property type="molecule type" value="Transcribed_RNA"/>
</dbReference>
<evidence type="ECO:0000256" key="1">
    <source>
        <dbReference type="SAM" id="MobiDB-lite"/>
    </source>
</evidence>
<evidence type="ECO:0000313" key="3">
    <source>
        <dbReference type="EMBL" id="CAE0470782.1"/>
    </source>
</evidence>
<feature type="transmembrane region" description="Helical" evidence="2">
    <location>
        <begin position="257"/>
        <end position="279"/>
    </location>
</feature>
<keyword evidence="2" id="KW-0472">Membrane</keyword>
<feature type="region of interest" description="Disordered" evidence="1">
    <location>
        <begin position="16"/>
        <end position="55"/>
    </location>
</feature>
<evidence type="ECO:0000256" key="2">
    <source>
        <dbReference type="SAM" id="Phobius"/>
    </source>
</evidence>
<feature type="transmembrane region" description="Helical" evidence="2">
    <location>
        <begin position="191"/>
        <end position="213"/>
    </location>
</feature>
<name>A0A6S8XFF8_9STRA</name>
<dbReference type="AlphaFoldDB" id="A0A6S8XFF8"/>
<feature type="transmembrane region" description="Helical" evidence="2">
    <location>
        <begin position="225"/>
        <end position="245"/>
    </location>
</feature>